<dbReference type="EMBL" id="JAPDRQ010000043">
    <property type="protein sequence ID" value="KAJ9659134.1"/>
    <property type="molecule type" value="Genomic_DNA"/>
</dbReference>
<evidence type="ECO:0000313" key="1">
    <source>
        <dbReference type="EMBL" id="KAJ9659134.1"/>
    </source>
</evidence>
<gene>
    <name evidence="1" type="ORF">H2198_003276</name>
</gene>
<sequence>MPTANEIMEQFYSAERVFMSSPPDQADFSGMAKVFSPDIVFRQTPALVYGGVYEGHEGFRRWAKRMNEYFSKVDVHPSNVLEKGDDVVILMTVDFKVRKTGEEFSMPMAQHVKVDQEKGVIVEFWPYYWDVALVNKMLGKED</sequence>
<comment type="caution">
    <text evidence="1">The sequence shown here is derived from an EMBL/GenBank/DDBJ whole genome shotgun (WGS) entry which is preliminary data.</text>
</comment>
<evidence type="ECO:0000313" key="2">
    <source>
        <dbReference type="Proteomes" id="UP001172386"/>
    </source>
</evidence>
<keyword evidence="2" id="KW-1185">Reference proteome</keyword>
<protein>
    <submittedName>
        <fullName evidence="1">Uncharacterized protein</fullName>
    </submittedName>
</protein>
<name>A0ACC3ACL1_9EURO</name>
<accession>A0ACC3ACL1</accession>
<dbReference type="Proteomes" id="UP001172386">
    <property type="component" value="Unassembled WGS sequence"/>
</dbReference>
<organism evidence="1 2">
    <name type="scientific">Neophaeococcomyces mojaviensis</name>
    <dbReference type="NCBI Taxonomy" id="3383035"/>
    <lineage>
        <taxon>Eukaryota</taxon>
        <taxon>Fungi</taxon>
        <taxon>Dikarya</taxon>
        <taxon>Ascomycota</taxon>
        <taxon>Pezizomycotina</taxon>
        <taxon>Eurotiomycetes</taxon>
        <taxon>Chaetothyriomycetidae</taxon>
        <taxon>Chaetothyriales</taxon>
        <taxon>Chaetothyriales incertae sedis</taxon>
        <taxon>Neophaeococcomyces</taxon>
    </lineage>
</organism>
<proteinExistence type="predicted"/>
<reference evidence="1" key="1">
    <citation type="submission" date="2022-10" db="EMBL/GenBank/DDBJ databases">
        <title>Culturing micro-colonial fungi from biological soil crusts in the Mojave desert and describing Neophaeococcomyces mojavensis, and introducing the new genera and species Taxawa tesnikishii.</title>
        <authorList>
            <person name="Kurbessoian T."/>
            <person name="Stajich J.E."/>
        </authorList>
    </citation>
    <scope>NUCLEOTIDE SEQUENCE</scope>
    <source>
        <strain evidence="1">JES_112</strain>
    </source>
</reference>